<dbReference type="RefSeq" id="WP_116538605.1">
    <property type="nucleotide sequence ID" value="NZ_QDFT01000074.1"/>
</dbReference>
<reference evidence="1 2" key="1">
    <citation type="submission" date="2018-04" db="EMBL/GenBank/DDBJ databases">
        <authorList>
            <person name="Go L.Y."/>
            <person name="Mitchell J.A."/>
        </authorList>
    </citation>
    <scope>NUCLEOTIDE SEQUENCE [LARGE SCALE GENOMIC DNA]</scope>
    <source>
        <strain evidence="1 2">TPD7010</strain>
    </source>
</reference>
<dbReference type="AlphaFoldDB" id="A0A2T7VR55"/>
<protein>
    <submittedName>
        <fullName evidence="1">Uncharacterized protein</fullName>
    </submittedName>
</protein>
<gene>
    <name evidence="1" type="ORF">DC432_15480</name>
</gene>
<sequence>MTIESRTVVRRHSNRRVPAQLADAKLLPLRALHFHDKRGKKLEDLPATFGADGSLRPWQAHSGAIGPHQERYAVDAARSGLLVFEDETPVDGQSAPPADLIGVHLPATFTVRSARGTLQHYYRRATKRVPIARVMSPWDAIDIVPSTAYIVGPNVTSSVGSSIARSVVVHDLPIAVLSEEQEVHLAAEVEEAAAMAHRVFVQLREAMRASKEDTNRVTSSRMNPWEQRYMMHVLTAIGKAGGLEGGGELYVRALAFAAGAKVRASASDAAVRRLLRKVQAGGWATEELDYMVRTPWKQGAAFARHVRTP</sequence>
<dbReference type="EMBL" id="QDFT01000074">
    <property type="protein sequence ID" value="PVE58828.1"/>
    <property type="molecule type" value="Genomic_DNA"/>
</dbReference>
<accession>A0A2T7VR55</accession>
<name>A0A2T7VR55_MICTE</name>
<proteinExistence type="predicted"/>
<evidence type="ECO:0000313" key="2">
    <source>
        <dbReference type="Proteomes" id="UP000244649"/>
    </source>
</evidence>
<organism evidence="1 2">
    <name type="scientific">Microbacterium testaceum</name>
    <name type="common">Aureobacterium testaceum</name>
    <name type="synonym">Brevibacterium testaceum</name>
    <dbReference type="NCBI Taxonomy" id="2033"/>
    <lineage>
        <taxon>Bacteria</taxon>
        <taxon>Bacillati</taxon>
        <taxon>Actinomycetota</taxon>
        <taxon>Actinomycetes</taxon>
        <taxon>Micrococcales</taxon>
        <taxon>Microbacteriaceae</taxon>
        <taxon>Microbacterium</taxon>
    </lineage>
</organism>
<comment type="caution">
    <text evidence="1">The sequence shown here is derived from an EMBL/GenBank/DDBJ whole genome shotgun (WGS) entry which is preliminary data.</text>
</comment>
<evidence type="ECO:0000313" key="1">
    <source>
        <dbReference type="EMBL" id="PVE58828.1"/>
    </source>
</evidence>
<dbReference type="Proteomes" id="UP000244649">
    <property type="component" value="Unassembled WGS sequence"/>
</dbReference>